<evidence type="ECO:0000313" key="2">
    <source>
        <dbReference type="EMBL" id="KAK4549546.1"/>
    </source>
</evidence>
<feature type="compositionally biased region" description="Polar residues" evidence="1">
    <location>
        <begin position="234"/>
        <end position="244"/>
    </location>
</feature>
<proteinExistence type="predicted"/>
<protein>
    <submittedName>
        <fullName evidence="2">Uncharacterized protein</fullName>
    </submittedName>
</protein>
<sequence length="813" mass="87234">MAFSSSHCLVTPHICDDFPPLPPSRQTSISLADGSRHSTPPVPPGFEATQAAHESRRSTPTVPPGLTKPSALPQLDDDGPGSRPTSRPSSRASLRRQVSHQILPALPLRPSTPAARPATPARLASEVREKDDLKAGTVAAEETPTKAPRVAAARQTELSTVVEKSTGVDVKVFDAVSAKPVASEKEGSKLALPATPVKPEPASKPEKENKPTTEVTEARARRKSSGLQGLQPAAKSQATVQTSDAKAAPVTPIKQTDAKKDDAQKRKHPGKLDITAAVSKRDEATAAASKATPVDTSMSGKVLRNASQTPSLATKPESPMSVSSPLVKNAPRTLRVVQTPKTETPPSQPFATPTLPTPGITHKLPSRQPSLASMNVPGTPSSEQISISDNISMTSTSQSRANSPPPPGAGKVGSAPVRAKTKSQMKKDRAERAKAIEEEKVHVEQTANVVAEEPAQEAIISRKKKAKKEKEPKARPARNAIGTADTTPTASRPASPGQQQHQRHVVEEPARTVEPPAPVPKSATPTKMPAQQIFPPPMPSPHEPSPPPTPTLTAAQLLAELKSQAPEIQKCVDSLFRTPTSQQFKPGQNITQKDLRHPEMWKSDFKINLTRDEVDALLKGTLPAVHYGGQEGRIWDRGMVTPTGAHLRALTEELESRFLDLEQALRELPDELRFRPSKPQNEMRFPNMDLEALKRQFENAGGRGVSVMEQMVQDGSTMKKGAFLVDEASKYINEFVMPPVTPPPSNGGGRGVQHQQHATAGAVQSGDGQQPVGLQASPEITERQLHEAKRVADEKENALKKVIKKNKRLLGLG</sequence>
<feature type="region of interest" description="Disordered" evidence="1">
    <location>
        <begin position="739"/>
        <end position="779"/>
    </location>
</feature>
<evidence type="ECO:0000256" key="1">
    <source>
        <dbReference type="SAM" id="MobiDB-lite"/>
    </source>
</evidence>
<feature type="compositionally biased region" description="Polar residues" evidence="1">
    <location>
        <begin position="339"/>
        <end position="351"/>
    </location>
</feature>
<feature type="region of interest" description="Disordered" evidence="1">
    <location>
        <begin position="178"/>
        <end position="552"/>
    </location>
</feature>
<feature type="compositionally biased region" description="Low complexity" evidence="1">
    <location>
        <begin position="81"/>
        <end position="92"/>
    </location>
</feature>
<feature type="compositionally biased region" description="Basic and acidic residues" evidence="1">
    <location>
        <begin position="125"/>
        <end position="134"/>
    </location>
</feature>
<gene>
    <name evidence="2" type="ORF">LTR36_006543</name>
</gene>
<feature type="compositionally biased region" description="Pro residues" evidence="1">
    <location>
        <begin position="534"/>
        <end position="550"/>
    </location>
</feature>
<dbReference type="EMBL" id="JAVFHQ010000004">
    <property type="protein sequence ID" value="KAK4549546.1"/>
    <property type="molecule type" value="Genomic_DNA"/>
</dbReference>
<organism evidence="2 3">
    <name type="scientific">Oleoguttula mirabilis</name>
    <dbReference type="NCBI Taxonomy" id="1507867"/>
    <lineage>
        <taxon>Eukaryota</taxon>
        <taxon>Fungi</taxon>
        <taxon>Dikarya</taxon>
        <taxon>Ascomycota</taxon>
        <taxon>Pezizomycotina</taxon>
        <taxon>Dothideomycetes</taxon>
        <taxon>Dothideomycetidae</taxon>
        <taxon>Mycosphaerellales</taxon>
        <taxon>Teratosphaeriaceae</taxon>
        <taxon>Oleoguttula</taxon>
    </lineage>
</organism>
<accession>A0AAV9JWY4</accession>
<name>A0AAV9JWY4_9PEZI</name>
<comment type="caution">
    <text evidence="2">The sequence shown here is derived from an EMBL/GenBank/DDBJ whole genome shotgun (WGS) entry which is preliminary data.</text>
</comment>
<feature type="compositionally biased region" description="Polar residues" evidence="1">
    <location>
        <begin position="294"/>
        <end position="312"/>
    </location>
</feature>
<feature type="compositionally biased region" description="Basic and acidic residues" evidence="1">
    <location>
        <begin position="425"/>
        <end position="443"/>
    </location>
</feature>
<dbReference type="AlphaFoldDB" id="A0AAV9JWY4"/>
<feature type="compositionally biased region" description="Polar residues" evidence="1">
    <location>
        <begin position="484"/>
        <end position="500"/>
    </location>
</feature>
<evidence type="ECO:0000313" key="3">
    <source>
        <dbReference type="Proteomes" id="UP001324427"/>
    </source>
</evidence>
<feature type="compositionally biased region" description="Low complexity" evidence="1">
    <location>
        <begin position="103"/>
        <end position="124"/>
    </location>
</feature>
<feature type="compositionally biased region" description="Polar residues" evidence="1">
    <location>
        <begin position="367"/>
        <end position="402"/>
    </location>
</feature>
<dbReference type="Proteomes" id="UP001324427">
    <property type="component" value="Unassembled WGS sequence"/>
</dbReference>
<reference evidence="2 3" key="1">
    <citation type="submission" date="2021-11" db="EMBL/GenBank/DDBJ databases">
        <title>Black yeast isolated from Biological Soil Crust.</title>
        <authorList>
            <person name="Kurbessoian T."/>
        </authorList>
    </citation>
    <scope>NUCLEOTIDE SEQUENCE [LARGE SCALE GENOMIC DNA]</scope>
    <source>
        <strain evidence="2 3">CCFEE 5522</strain>
    </source>
</reference>
<feature type="region of interest" description="Disordered" evidence="1">
    <location>
        <begin position="14"/>
        <end position="158"/>
    </location>
</feature>
<feature type="compositionally biased region" description="Basic and acidic residues" evidence="1">
    <location>
        <begin position="201"/>
        <end position="219"/>
    </location>
</feature>
<keyword evidence="3" id="KW-1185">Reference proteome</keyword>